<dbReference type="STRING" id="69222.BG55_06795"/>
<accession>A0A014PZ22</accession>
<dbReference type="InterPro" id="IPR041349">
    <property type="entry name" value="PRODH"/>
</dbReference>
<dbReference type="EMBL" id="JFHN01000035">
    <property type="protein sequence ID" value="EXU76207.1"/>
    <property type="molecule type" value="Genomic_DNA"/>
</dbReference>
<protein>
    <submittedName>
        <fullName evidence="3">Proline dehydrogenase</fullName>
    </submittedName>
</protein>
<dbReference type="Pfam" id="PF18327">
    <property type="entry name" value="PRODH"/>
    <property type="match status" value="1"/>
</dbReference>
<comment type="caution">
    <text evidence="3">The sequence shown here is derived from an EMBL/GenBank/DDBJ whole genome shotgun (WGS) entry which is preliminary data.</text>
</comment>
<evidence type="ECO:0000313" key="3">
    <source>
        <dbReference type="EMBL" id="EXU76207.1"/>
    </source>
</evidence>
<dbReference type="Gene3D" id="1.10.1220.10">
    <property type="entry name" value="Met repressor-like"/>
    <property type="match status" value="1"/>
</dbReference>
<feature type="non-terminal residue" evidence="3">
    <location>
        <position position="118"/>
    </location>
</feature>
<evidence type="ECO:0000259" key="2">
    <source>
        <dbReference type="Pfam" id="PF21775"/>
    </source>
</evidence>
<feature type="domain" description="PutA RHH" evidence="2">
    <location>
        <begin position="11"/>
        <end position="43"/>
    </location>
</feature>
<dbReference type="RefSeq" id="WP_034935678.1">
    <property type="nucleotide sequence ID" value="NZ_JFHN01000035.1"/>
</dbReference>
<dbReference type="InterPro" id="IPR010985">
    <property type="entry name" value="Ribbon_hlx_hlx"/>
</dbReference>
<proteinExistence type="predicted"/>
<name>A0A014PZ22_9GAMM</name>
<sequence length="118" mass="13055">MGTTTMGVKLDDATRERIKLAASQIDRTPHWLIKQAIFNYLAQLERGEALPEIASQPVDAEGETPAAEESHQPFLHFAETILPQSVIRAALTSATRRPETEVVPVLLEQARLPLKTSQ</sequence>
<evidence type="ECO:0000313" key="4">
    <source>
        <dbReference type="Proteomes" id="UP000019918"/>
    </source>
</evidence>
<dbReference type="OrthoDB" id="5298181at2"/>
<dbReference type="GO" id="GO:0043565">
    <property type="term" value="F:sequence-specific DNA binding"/>
    <property type="evidence" value="ECO:0007669"/>
    <property type="project" value="UniProtKB-ARBA"/>
</dbReference>
<dbReference type="Gene3D" id="1.20.5.550">
    <property type="entry name" value="Single Helix bin"/>
    <property type="match status" value="1"/>
</dbReference>
<gene>
    <name evidence="3" type="ORF">BG55_06795</name>
</gene>
<dbReference type="GO" id="GO:0003842">
    <property type="term" value="F:L-glutamate gamma-semialdehyde dehydrogenase activity"/>
    <property type="evidence" value="ECO:0007669"/>
    <property type="project" value="InterPro"/>
</dbReference>
<dbReference type="Pfam" id="PF21775">
    <property type="entry name" value="PutA_1st"/>
    <property type="match status" value="1"/>
</dbReference>
<dbReference type="InterPro" id="IPR048798">
    <property type="entry name" value="PutA_RHH"/>
</dbReference>
<dbReference type="Proteomes" id="UP000019918">
    <property type="component" value="Unassembled WGS sequence"/>
</dbReference>
<dbReference type="InterPro" id="IPR024090">
    <property type="entry name" value="PRODH_PutA_dom_I"/>
</dbReference>
<dbReference type="GO" id="GO:0006355">
    <property type="term" value="P:regulation of DNA-templated transcription"/>
    <property type="evidence" value="ECO:0007669"/>
    <property type="project" value="InterPro"/>
</dbReference>
<keyword evidence="4" id="KW-1185">Reference proteome</keyword>
<reference evidence="3 4" key="1">
    <citation type="submission" date="2014-02" db="EMBL/GenBank/DDBJ databases">
        <title>Draft genome of Erwinia mallotivora strain BT-MARDI, a papaya dieback pathogen.</title>
        <authorList>
            <person name="Redzuan R."/>
            <person name="Abu Bakar N."/>
            <person name="Badrun R."/>
            <person name="Mohd Raih M.F."/>
            <person name="Rozano L."/>
            <person name="Mat Amin N."/>
        </authorList>
    </citation>
    <scope>NUCLEOTIDE SEQUENCE [LARGE SCALE GENOMIC DNA]</scope>
    <source>
        <strain evidence="3 4">BT-MARDI</strain>
    </source>
</reference>
<dbReference type="AlphaFoldDB" id="A0A014PZ22"/>
<dbReference type="SUPFAM" id="SSF47598">
    <property type="entry name" value="Ribbon-helix-helix"/>
    <property type="match status" value="1"/>
</dbReference>
<organism evidence="3 4">
    <name type="scientific">Erwinia mallotivora</name>
    <dbReference type="NCBI Taxonomy" id="69222"/>
    <lineage>
        <taxon>Bacteria</taxon>
        <taxon>Pseudomonadati</taxon>
        <taxon>Pseudomonadota</taxon>
        <taxon>Gammaproteobacteria</taxon>
        <taxon>Enterobacterales</taxon>
        <taxon>Erwiniaceae</taxon>
        <taxon>Erwinia</taxon>
    </lineage>
</organism>
<dbReference type="InterPro" id="IPR013321">
    <property type="entry name" value="Arc_rbn_hlx_hlx"/>
</dbReference>
<dbReference type="CDD" id="cd22233">
    <property type="entry name" value="RHH_CopAso-like"/>
    <property type="match status" value="1"/>
</dbReference>
<evidence type="ECO:0000259" key="1">
    <source>
        <dbReference type="Pfam" id="PF18327"/>
    </source>
</evidence>
<feature type="domain" description="Proline utilization A proline dehydrogenase N-terminal" evidence="1">
    <location>
        <begin position="85"/>
        <end position="114"/>
    </location>
</feature>